<protein>
    <recommendedName>
        <fullName evidence="5">Glycosyltransferase family 1 protein</fullName>
    </recommendedName>
</protein>
<organism evidence="3 4">
    <name type="scientific">bacterium (Candidatus Blackallbacteria) CG17_big_fil_post_rev_8_21_14_2_50_48_46</name>
    <dbReference type="NCBI Taxonomy" id="2014261"/>
    <lineage>
        <taxon>Bacteria</taxon>
        <taxon>Candidatus Blackallbacteria</taxon>
    </lineage>
</organism>
<feature type="domain" description="Glycosyltransferase subfamily 4-like N-terminal" evidence="2">
    <location>
        <begin position="15"/>
        <end position="186"/>
    </location>
</feature>
<dbReference type="AlphaFoldDB" id="A0A2M7G556"/>
<dbReference type="CDD" id="cd03801">
    <property type="entry name" value="GT4_PimA-like"/>
    <property type="match status" value="1"/>
</dbReference>
<proteinExistence type="predicted"/>
<dbReference type="Pfam" id="PF13439">
    <property type="entry name" value="Glyco_transf_4"/>
    <property type="match status" value="1"/>
</dbReference>
<dbReference type="Proteomes" id="UP000231019">
    <property type="component" value="Unassembled WGS sequence"/>
</dbReference>
<dbReference type="InterPro" id="IPR001296">
    <property type="entry name" value="Glyco_trans_1"/>
</dbReference>
<feature type="domain" description="Glycosyl transferase family 1" evidence="1">
    <location>
        <begin position="194"/>
        <end position="355"/>
    </location>
</feature>
<dbReference type="PANTHER" id="PTHR45947">
    <property type="entry name" value="SULFOQUINOVOSYL TRANSFERASE SQD2"/>
    <property type="match status" value="1"/>
</dbReference>
<dbReference type="InterPro" id="IPR028098">
    <property type="entry name" value="Glyco_trans_4-like_N"/>
</dbReference>
<dbReference type="InterPro" id="IPR050194">
    <property type="entry name" value="Glycosyltransferase_grp1"/>
</dbReference>
<dbReference type="PANTHER" id="PTHR45947:SF3">
    <property type="entry name" value="SULFOQUINOVOSYL TRANSFERASE SQD2"/>
    <property type="match status" value="1"/>
</dbReference>
<evidence type="ECO:0000313" key="4">
    <source>
        <dbReference type="Proteomes" id="UP000231019"/>
    </source>
</evidence>
<dbReference type="Gene3D" id="3.40.50.2000">
    <property type="entry name" value="Glycogen Phosphorylase B"/>
    <property type="match status" value="2"/>
</dbReference>
<dbReference type="Pfam" id="PF00534">
    <property type="entry name" value="Glycos_transf_1"/>
    <property type="match status" value="1"/>
</dbReference>
<dbReference type="EMBL" id="PFFQ01000032">
    <property type="protein sequence ID" value="PIW16939.1"/>
    <property type="molecule type" value="Genomic_DNA"/>
</dbReference>
<comment type="caution">
    <text evidence="3">The sequence shown here is derived from an EMBL/GenBank/DDBJ whole genome shotgun (WGS) entry which is preliminary data.</text>
</comment>
<dbReference type="SUPFAM" id="SSF53756">
    <property type="entry name" value="UDP-Glycosyltransferase/glycogen phosphorylase"/>
    <property type="match status" value="1"/>
</dbReference>
<dbReference type="GO" id="GO:0016757">
    <property type="term" value="F:glycosyltransferase activity"/>
    <property type="evidence" value="ECO:0007669"/>
    <property type="project" value="InterPro"/>
</dbReference>
<reference evidence="3 4" key="1">
    <citation type="submission" date="2017-09" db="EMBL/GenBank/DDBJ databases">
        <title>Depth-based differentiation of microbial function through sediment-hosted aquifers and enrichment of novel symbionts in the deep terrestrial subsurface.</title>
        <authorList>
            <person name="Probst A.J."/>
            <person name="Ladd B."/>
            <person name="Jarett J.K."/>
            <person name="Geller-Mcgrath D.E."/>
            <person name="Sieber C.M."/>
            <person name="Emerson J.B."/>
            <person name="Anantharaman K."/>
            <person name="Thomas B.C."/>
            <person name="Malmstrom R."/>
            <person name="Stieglmeier M."/>
            <person name="Klingl A."/>
            <person name="Woyke T."/>
            <person name="Ryan C.M."/>
            <person name="Banfield J.F."/>
        </authorList>
    </citation>
    <scope>NUCLEOTIDE SEQUENCE [LARGE SCALE GENOMIC DNA]</scope>
    <source>
        <strain evidence="3">CG17_big_fil_post_rev_8_21_14_2_50_48_46</strain>
    </source>
</reference>
<evidence type="ECO:0008006" key="5">
    <source>
        <dbReference type="Google" id="ProtNLM"/>
    </source>
</evidence>
<evidence type="ECO:0000259" key="1">
    <source>
        <dbReference type="Pfam" id="PF00534"/>
    </source>
</evidence>
<name>A0A2M7G556_9BACT</name>
<gene>
    <name evidence="3" type="ORF">COW36_10715</name>
</gene>
<sequence length="386" mass="44324">MRILVISNYYPPLSVGGYEIACAQTVDWLRARGHEVRVLTSNWRADEVPEENHVLRVFERIDYQKGGYQQKWQTEQFNYLRTRQELNDYAPDLVYFWSQRLISLGPVYAVQRMKFPRVFEIGDFWPDSYLKPGWKPKLKREIKRFLPGLLGDKWRLDPVISVAQWMVPELRSKYGSQDIQVVPNGLPIPKQRNTLHFNQPLKALFVGRLDPEKGLHLALEALALLNAKGLILPLTVAGQGDPEYSAFCRKRVSELALDDLVRFVGWQKDTDALYAEHQILLMPTTMREPFGLVIVEAMMRGLVVFASNAYGPAEIIQDRKSGFLFQPGDSRQLANLLQEQFANPMNLATISQRARVYAQDTFALDRVKTQVEAILFEKGGRAWKAA</sequence>
<accession>A0A2M7G556</accession>
<evidence type="ECO:0000313" key="3">
    <source>
        <dbReference type="EMBL" id="PIW16939.1"/>
    </source>
</evidence>
<evidence type="ECO:0000259" key="2">
    <source>
        <dbReference type="Pfam" id="PF13439"/>
    </source>
</evidence>